<feature type="domain" description="ATP-dependent RNA helicase SUV3 DEXQ-box helicase" evidence="1">
    <location>
        <begin position="53"/>
        <end position="87"/>
    </location>
</feature>
<evidence type="ECO:0000313" key="2">
    <source>
        <dbReference type="EMBL" id="RHZ80174.1"/>
    </source>
</evidence>
<keyword evidence="3" id="KW-1185">Reference proteome</keyword>
<name>A0A397J4M3_9GLOM</name>
<evidence type="ECO:0000313" key="3">
    <source>
        <dbReference type="Proteomes" id="UP000266861"/>
    </source>
</evidence>
<dbReference type="InterPro" id="IPR027417">
    <property type="entry name" value="P-loop_NTPase"/>
</dbReference>
<reference evidence="2 3" key="1">
    <citation type="submission" date="2018-08" db="EMBL/GenBank/DDBJ databases">
        <title>Genome and evolution of the arbuscular mycorrhizal fungus Diversispora epigaea (formerly Glomus versiforme) and its bacterial endosymbionts.</title>
        <authorList>
            <person name="Sun X."/>
            <person name="Fei Z."/>
            <person name="Harrison M."/>
        </authorList>
    </citation>
    <scope>NUCLEOTIDE SEQUENCE [LARGE SCALE GENOMIC DNA]</scope>
    <source>
        <strain evidence="2 3">IT104</strain>
    </source>
</reference>
<proteinExistence type="predicted"/>
<dbReference type="InterPro" id="IPR055206">
    <property type="entry name" value="DEXQc_SUV3"/>
</dbReference>
<dbReference type="STRING" id="1348612.A0A397J4M3"/>
<dbReference type="EMBL" id="PQFF01000130">
    <property type="protein sequence ID" value="RHZ80174.1"/>
    <property type="molecule type" value="Genomic_DNA"/>
</dbReference>
<protein>
    <recommendedName>
        <fullName evidence="1">ATP-dependent RNA helicase SUV3 DEXQ-box helicase domain-containing protein</fullName>
    </recommendedName>
</protein>
<dbReference type="Pfam" id="PF22527">
    <property type="entry name" value="DEXQc_Suv3"/>
    <property type="match status" value="1"/>
</dbReference>
<evidence type="ECO:0000259" key="1">
    <source>
        <dbReference type="Pfam" id="PF22527"/>
    </source>
</evidence>
<dbReference type="AlphaFoldDB" id="A0A397J4M3"/>
<accession>A0A397J4M3</accession>
<organism evidence="2 3">
    <name type="scientific">Diversispora epigaea</name>
    <dbReference type="NCBI Taxonomy" id="1348612"/>
    <lineage>
        <taxon>Eukaryota</taxon>
        <taxon>Fungi</taxon>
        <taxon>Fungi incertae sedis</taxon>
        <taxon>Mucoromycota</taxon>
        <taxon>Glomeromycotina</taxon>
        <taxon>Glomeromycetes</taxon>
        <taxon>Diversisporales</taxon>
        <taxon>Diversisporaceae</taxon>
        <taxon>Diversispora</taxon>
    </lineage>
</organism>
<gene>
    <name evidence="2" type="ORF">Glove_139g20</name>
</gene>
<dbReference type="Proteomes" id="UP000266861">
    <property type="component" value="Unassembled WGS sequence"/>
</dbReference>
<dbReference type="Gene3D" id="3.40.50.300">
    <property type="entry name" value="P-loop containing nucleotide triphosphate hydrolases"/>
    <property type="match status" value="1"/>
</dbReference>
<sequence>MWDHSYWRINKTFLYLSHLAECNDEVELHILQMIHVVEPIYILIHMGIQVLLWAWTQALFGLQAKEIHLCGEASVVPLVRTICEEVEVKEYERLSKLVINENSLNAIFSLKHEIEEGLRCAVAYGGDKIFPGWKS</sequence>
<dbReference type="OrthoDB" id="6692397at2759"/>
<comment type="caution">
    <text evidence="2">The sequence shown here is derived from an EMBL/GenBank/DDBJ whole genome shotgun (WGS) entry which is preliminary data.</text>
</comment>